<feature type="region of interest" description="Disordered" evidence="1">
    <location>
        <begin position="127"/>
        <end position="158"/>
    </location>
</feature>
<protein>
    <submittedName>
        <fullName evidence="2">Uncharacterized protein</fullName>
    </submittedName>
</protein>
<accession>A0AAJ0G1K5</accession>
<dbReference type="EMBL" id="JASWJB010000065">
    <property type="protein sequence ID" value="KAK2601997.1"/>
    <property type="molecule type" value="Genomic_DNA"/>
</dbReference>
<comment type="caution">
    <text evidence="2">The sequence shown here is derived from an EMBL/GenBank/DDBJ whole genome shotgun (WGS) entry which is preliminary data.</text>
</comment>
<evidence type="ECO:0000313" key="2">
    <source>
        <dbReference type="EMBL" id="KAK2601997.1"/>
    </source>
</evidence>
<evidence type="ECO:0000256" key="1">
    <source>
        <dbReference type="SAM" id="MobiDB-lite"/>
    </source>
</evidence>
<feature type="region of interest" description="Disordered" evidence="1">
    <location>
        <begin position="184"/>
        <end position="235"/>
    </location>
</feature>
<gene>
    <name evidence="2" type="ORF">QQS21_004423</name>
</gene>
<dbReference type="Proteomes" id="UP001251528">
    <property type="component" value="Unassembled WGS sequence"/>
</dbReference>
<name>A0AAJ0G1K5_9HYPO</name>
<sequence length="429" mass="46535">MPKRPLQRPRISAPFGPVKSSRGSDLIRSDQFELVHSIKDCTLVSATPSASVASRRSRRISACFPNTEPPTTSPIVGESEVNVVAHTKVKKTPKGSFGKKNALLSLSTRSLLKQPSVYTLVAQPSSLEDGENIPPLEMKDDDRGKKSSLIPRVGSKLPKSRTMTVLHGLKKSFSRSSLAAARNSGFMHKASPRGSPGLPQVDDTETSNSTLSSSVATSSSSSGIGSSPSPPIPERDATRIYTAQSSEYWSGRFMALDDRFSAENLQKPSLSSSSSNVHDYWQDYRLAAARNRQSLTTSSNRLTYLAPSNTTSALTTITHNTKTRPDNEDEVKYRRIFSHLDSLCITSEAKQSLQLWQQAYARHLGRPKLLPKRGSMDDKGPKNKLLGSAGNRYKSCERQGPTLKELPNPRAAAGGIAVNLAPSRGVAAC</sequence>
<organism evidence="2 3">
    <name type="scientific">Conoideocrella luteorostrata</name>
    <dbReference type="NCBI Taxonomy" id="1105319"/>
    <lineage>
        <taxon>Eukaryota</taxon>
        <taxon>Fungi</taxon>
        <taxon>Dikarya</taxon>
        <taxon>Ascomycota</taxon>
        <taxon>Pezizomycotina</taxon>
        <taxon>Sordariomycetes</taxon>
        <taxon>Hypocreomycetidae</taxon>
        <taxon>Hypocreales</taxon>
        <taxon>Clavicipitaceae</taxon>
        <taxon>Conoideocrella</taxon>
    </lineage>
</organism>
<feature type="region of interest" description="Disordered" evidence="1">
    <location>
        <begin position="367"/>
        <end position="408"/>
    </location>
</feature>
<reference evidence="2" key="1">
    <citation type="submission" date="2023-06" db="EMBL/GenBank/DDBJ databases">
        <title>Conoideocrella luteorostrata (Hypocreales: Clavicipitaceae), a potential biocontrol fungus for elongate hemlock scale in United States Christmas tree production areas.</title>
        <authorList>
            <person name="Barrett H."/>
            <person name="Lovett B."/>
            <person name="Macias A.M."/>
            <person name="Stajich J.E."/>
            <person name="Kasson M.T."/>
        </authorList>
    </citation>
    <scope>NUCLEOTIDE SEQUENCE</scope>
    <source>
        <strain evidence="2">ARSEF 14590</strain>
    </source>
</reference>
<keyword evidence="3" id="KW-1185">Reference proteome</keyword>
<proteinExistence type="predicted"/>
<dbReference type="AlphaFoldDB" id="A0AAJ0G1K5"/>
<feature type="region of interest" description="Disordered" evidence="1">
    <location>
        <begin position="1"/>
        <end position="24"/>
    </location>
</feature>
<evidence type="ECO:0000313" key="3">
    <source>
        <dbReference type="Proteomes" id="UP001251528"/>
    </source>
</evidence>
<feature type="compositionally biased region" description="Low complexity" evidence="1">
    <location>
        <begin position="206"/>
        <end position="227"/>
    </location>
</feature>